<feature type="transmembrane region" description="Helical" evidence="7">
    <location>
        <begin position="424"/>
        <end position="448"/>
    </location>
</feature>
<feature type="transmembrane region" description="Helical" evidence="7">
    <location>
        <begin position="267"/>
        <end position="285"/>
    </location>
</feature>
<evidence type="ECO:0000313" key="9">
    <source>
        <dbReference type="Proteomes" id="UP000245802"/>
    </source>
</evidence>
<feature type="transmembrane region" description="Helical" evidence="7">
    <location>
        <begin position="337"/>
        <end position="359"/>
    </location>
</feature>
<keyword evidence="5 7" id="KW-0472">Membrane</keyword>
<comment type="subcellular location">
    <subcellularLocation>
        <location evidence="1">Cell membrane</location>
        <topology evidence="1">Multi-pass membrane protein</topology>
    </subcellularLocation>
</comment>
<evidence type="ECO:0000313" key="8">
    <source>
        <dbReference type="EMBL" id="AWM39605.1"/>
    </source>
</evidence>
<dbReference type="RefSeq" id="WP_010035008.1">
    <property type="nucleotide sequence ID" value="NZ_CP025958.1"/>
</dbReference>
<evidence type="ECO:0000256" key="2">
    <source>
        <dbReference type="ARBA" id="ARBA00022475"/>
    </source>
</evidence>
<protein>
    <recommendedName>
        <fullName evidence="10">Polysaccharide biosynthesis protein C-terminal domain-containing protein</fullName>
    </recommendedName>
</protein>
<dbReference type="PANTHER" id="PTHR30250:SF26">
    <property type="entry name" value="PSMA PROTEIN"/>
    <property type="match status" value="1"/>
</dbReference>
<evidence type="ECO:0000256" key="5">
    <source>
        <dbReference type="ARBA" id="ARBA00023136"/>
    </source>
</evidence>
<sequence length="540" mass="56537">MSRTAKIARALTIGYGFQITVAIAGLMLTPFMLSRLGSVDYGRWLVAGQVLALMSLLDLGVTAVLPREVARAVGAVEPVGEVVRRARWLVWFQTPVVALAAIAVWMGVAFVRPELGEPLAIVLVGFVVQFPLRLYGAVLAGLQDLAFGSAIAAGAWAVTTVVSVGLVMAGYGLVALSVGWTAGQVAAVLATWMRVRMRFPAAQGVSGWPGRASLVRLIGPSLWTSIRQVSQLLLNGVELIVLGWVAGPTVVVAYVCTTKIVSLVNNQPYLLAISSLPAVAELHAAGNRERVWRACRALGLGMGMVSGLLMLAVLALNAAFVPLWVGPAQYVGPTVTFLAVVAMFVRHMACASGVVLAALRFDALMAVMGLLDGLVFVLSAALWVYLLGPVGVPLGSLTAACLVNGPVTLYVLRTGFGLAPVEVFRWLAPLIVRLAAVLIPFVAFGYSSMASDPAAAGVVAAVGFIVYAFALYPLLGRDPLRDYTRGFRVSVRRQLGFAPPASDALRAEAAPQGASAGESPAEPYAVQRTEPSGGSSIPPA</sequence>
<dbReference type="Proteomes" id="UP000245802">
    <property type="component" value="Chromosome"/>
</dbReference>
<feature type="transmembrane region" description="Helical" evidence="7">
    <location>
        <begin position="392"/>
        <end position="412"/>
    </location>
</feature>
<proteinExistence type="predicted"/>
<dbReference type="InterPro" id="IPR050833">
    <property type="entry name" value="Poly_Biosynth_Transport"/>
</dbReference>
<dbReference type="EMBL" id="CP025958">
    <property type="protein sequence ID" value="AWM39605.1"/>
    <property type="molecule type" value="Genomic_DNA"/>
</dbReference>
<feature type="transmembrane region" description="Helical" evidence="7">
    <location>
        <begin position="297"/>
        <end position="325"/>
    </location>
</feature>
<feature type="compositionally biased region" description="Polar residues" evidence="6">
    <location>
        <begin position="529"/>
        <end position="540"/>
    </location>
</feature>
<keyword evidence="9" id="KW-1185">Reference proteome</keyword>
<evidence type="ECO:0008006" key="10">
    <source>
        <dbReference type="Google" id="ProtNLM"/>
    </source>
</evidence>
<dbReference type="KEGG" id="gog:C1280_23140"/>
<name>A0A2Z3H9C2_9BACT</name>
<keyword evidence="4 7" id="KW-1133">Transmembrane helix</keyword>
<evidence type="ECO:0000256" key="6">
    <source>
        <dbReference type="SAM" id="MobiDB-lite"/>
    </source>
</evidence>
<feature type="transmembrane region" description="Helical" evidence="7">
    <location>
        <begin position="145"/>
        <end position="167"/>
    </location>
</feature>
<dbReference type="OrthoDB" id="5525215at2"/>
<evidence type="ECO:0000256" key="4">
    <source>
        <dbReference type="ARBA" id="ARBA00022989"/>
    </source>
</evidence>
<evidence type="ECO:0000256" key="3">
    <source>
        <dbReference type="ARBA" id="ARBA00022692"/>
    </source>
</evidence>
<feature type="transmembrane region" description="Helical" evidence="7">
    <location>
        <begin position="173"/>
        <end position="193"/>
    </location>
</feature>
<evidence type="ECO:0000256" key="7">
    <source>
        <dbReference type="SAM" id="Phobius"/>
    </source>
</evidence>
<feature type="transmembrane region" description="Helical" evidence="7">
    <location>
        <begin position="232"/>
        <end position="255"/>
    </location>
</feature>
<keyword evidence="2" id="KW-1003">Cell membrane</keyword>
<feature type="transmembrane region" description="Helical" evidence="7">
    <location>
        <begin position="12"/>
        <end position="32"/>
    </location>
</feature>
<feature type="transmembrane region" description="Helical" evidence="7">
    <location>
        <begin position="86"/>
        <end position="107"/>
    </location>
</feature>
<feature type="transmembrane region" description="Helical" evidence="7">
    <location>
        <begin position="454"/>
        <end position="475"/>
    </location>
</feature>
<accession>A0A2Z3H9C2</accession>
<organism evidence="8 9">
    <name type="scientific">Gemmata obscuriglobus</name>
    <dbReference type="NCBI Taxonomy" id="114"/>
    <lineage>
        <taxon>Bacteria</taxon>
        <taxon>Pseudomonadati</taxon>
        <taxon>Planctomycetota</taxon>
        <taxon>Planctomycetia</taxon>
        <taxon>Gemmatales</taxon>
        <taxon>Gemmataceae</taxon>
        <taxon>Gemmata</taxon>
    </lineage>
</organism>
<evidence type="ECO:0000256" key="1">
    <source>
        <dbReference type="ARBA" id="ARBA00004651"/>
    </source>
</evidence>
<keyword evidence="3 7" id="KW-0812">Transmembrane</keyword>
<feature type="region of interest" description="Disordered" evidence="6">
    <location>
        <begin position="504"/>
        <end position="540"/>
    </location>
</feature>
<dbReference type="PANTHER" id="PTHR30250">
    <property type="entry name" value="PST FAMILY PREDICTED COLANIC ACID TRANSPORTER"/>
    <property type="match status" value="1"/>
</dbReference>
<feature type="transmembrane region" description="Helical" evidence="7">
    <location>
        <begin position="44"/>
        <end position="65"/>
    </location>
</feature>
<reference evidence="8 9" key="1">
    <citation type="submission" date="2018-01" db="EMBL/GenBank/DDBJ databases">
        <title>G. obscuriglobus.</title>
        <authorList>
            <person name="Franke J."/>
            <person name="Blomberg W."/>
            <person name="Selmecki A."/>
        </authorList>
    </citation>
    <scope>NUCLEOTIDE SEQUENCE [LARGE SCALE GENOMIC DNA]</scope>
    <source>
        <strain evidence="8 9">DSM 5831</strain>
    </source>
</reference>
<dbReference type="GO" id="GO:0005886">
    <property type="term" value="C:plasma membrane"/>
    <property type="evidence" value="ECO:0007669"/>
    <property type="project" value="UniProtKB-SubCell"/>
</dbReference>
<feature type="transmembrane region" description="Helical" evidence="7">
    <location>
        <begin position="366"/>
        <end position="386"/>
    </location>
</feature>
<feature type="transmembrane region" description="Helical" evidence="7">
    <location>
        <begin position="119"/>
        <end position="138"/>
    </location>
</feature>
<gene>
    <name evidence="8" type="ORF">C1280_23140</name>
</gene>
<dbReference type="AlphaFoldDB" id="A0A2Z3H9C2"/>